<dbReference type="eggNOG" id="COG4565">
    <property type="taxonomic scope" value="Bacteria"/>
</dbReference>
<reference evidence="1 2" key="1">
    <citation type="submission" date="2010-12" db="EMBL/GenBank/DDBJ databases">
        <title>The Genome Sequence of Clostridium symbiosum strain WAL-14163.</title>
        <authorList>
            <person name="Earl A."/>
            <person name="Ward D."/>
            <person name="Feldgarden M."/>
            <person name="Gevers D."/>
            <person name="Finegold S.M."/>
            <person name="Summanen P.H."/>
            <person name="Molitoris D.R."/>
            <person name="Vaisanen M.L."/>
            <person name="Daigneault M."/>
            <person name="Young S.K."/>
            <person name="Zeng Q."/>
            <person name="Gargeya S."/>
            <person name="Fitzgerald M."/>
            <person name="Haas B."/>
            <person name="Abouelleil A."/>
            <person name="Alvarado L."/>
            <person name="Arachchi H.M."/>
            <person name="Berlin A."/>
            <person name="Brown A."/>
            <person name="Chapman S.B."/>
            <person name="Chen Z."/>
            <person name="Dunbar C."/>
            <person name="Freedman E."/>
            <person name="Gearin G."/>
            <person name="Gellesch M."/>
            <person name="Goldberg J."/>
            <person name="Griggs A."/>
            <person name="Gujja S."/>
            <person name="Heilman E."/>
            <person name="Heiman D."/>
            <person name="Howarth C."/>
            <person name="Larson L."/>
            <person name="Lui A."/>
            <person name="MacDonald P.J.P."/>
            <person name="Mehta T."/>
            <person name="Montmayeur A."/>
            <person name="Murphy C."/>
            <person name="Neiman D."/>
            <person name="Pearson M."/>
            <person name="Priest M."/>
            <person name="Roberts A."/>
            <person name="Saif S."/>
            <person name="Shea T."/>
            <person name="Shenoy N."/>
            <person name="Sisk P."/>
            <person name="Stolte C."/>
            <person name="Sykes S."/>
            <person name="White J."/>
            <person name="Yandava C."/>
            <person name="Nusbaum C."/>
            <person name="Birren B."/>
        </authorList>
    </citation>
    <scope>NUCLEOTIDE SEQUENCE [LARGE SCALE GENOMIC DNA]</scope>
    <source>
        <strain evidence="1 2">WAL-14163</strain>
    </source>
</reference>
<evidence type="ECO:0000313" key="1">
    <source>
        <dbReference type="EMBL" id="EGA94543.1"/>
    </source>
</evidence>
<dbReference type="SUPFAM" id="SSF46785">
    <property type="entry name" value="Winged helix' DNA-binding domain"/>
    <property type="match status" value="1"/>
</dbReference>
<dbReference type="HOGENOM" id="CLU_2069070_0_0_9"/>
<dbReference type="InterPro" id="IPR036388">
    <property type="entry name" value="WH-like_DNA-bd_sf"/>
</dbReference>
<dbReference type="AlphaFoldDB" id="E7GKV5"/>
<sequence>MKDNTGSFLLNQNESLTFLSAGTSSETGPAFSVKAISQIADKVKLSAETVVRIAEVLNSLETEEITSMDLMNSLGISLRSANKYLSHLEEGGYASVCGKKRNGVKGRPVNIYRLDFKL</sequence>
<dbReference type="Proteomes" id="UP000002970">
    <property type="component" value="Unassembled WGS sequence"/>
</dbReference>
<evidence type="ECO:0008006" key="3">
    <source>
        <dbReference type="Google" id="ProtNLM"/>
    </source>
</evidence>
<dbReference type="EMBL" id="ADLQ01000036">
    <property type="protein sequence ID" value="EGA94543.1"/>
    <property type="molecule type" value="Genomic_DNA"/>
</dbReference>
<organism evidence="1 2">
    <name type="scientific">Clostridium symbiosum (strain WAL-14163)</name>
    <dbReference type="NCBI Taxonomy" id="742740"/>
    <lineage>
        <taxon>Bacteria</taxon>
        <taxon>Bacillati</taxon>
        <taxon>Bacillota</taxon>
        <taxon>Clostridia</taxon>
        <taxon>Lachnospirales</taxon>
        <taxon>Lachnospiraceae</taxon>
        <taxon>Otoolea</taxon>
    </lineage>
</organism>
<comment type="caution">
    <text evidence="1">The sequence shown here is derived from an EMBL/GenBank/DDBJ whole genome shotgun (WGS) entry which is preliminary data.</text>
</comment>
<dbReference type="Gene3D" id="1.10.10.10">
    <property type="entry name" value="Winged helix-like DNA-binding domain superfamily/Winged helix DNA-binding domain"/>
    <property type="match status" value="1"/>
</dbReference>
<dbReference type="RefSeq" id="WP_004462092.1">
    <property type="nucleotide sequence ID" value="NZ_GL834307.1"/>
</dbReference>
<gene>
    <name evidence="1" type="ORF">HMPREF9474_01550</name>
</gene>
<dbReference type="InterPro" id="IPR036390">
    <property type="entry name" value="WH_DNA-bd_sf"/>
</dbReference>
<keyword evidence="2" id="KW-1185">Reference proteome</keyword>
<name>E7GKV5_CLOS6</name>
<proteinExistence type="predicted"/>
<evidence type="ECO:0000313" key="2">
    <source>
        <dbReference type="Proteomes" id="UP000002970"/>
    </source>
</evidence>
<protein>
    <recommendedName>
        <fullName evidence="3">Helix-turn-helix type 11 domain-containing protein</fullName>
    </recommendedName>
</protein>
<accession>E7GKV5</accession>